<comment type="function">
    <text evidence="1">This is one of the chains of the nonenzymatic component (CF(0) subunit) of the mitochondrial ATPase complex.</text>
</comment>
<reference evidence="15" key="1">
    <citation type="journal article" date="2020" name="J. Exp. Bot.">
        <title>Zygnema circumcarinatum UTEX 1559 chloroplast and mitochondrial genomes provide insight into land plant evolution.</title>
        <authorList>
            <person name="Orton L.M."/>
            <person name="Fitzek E."/>
            <person name="Feng X."/>
            <person name="Grayburn W.S."/>
            <person name="Mower J.P."/>
            <person name="Liu K."/>
            <person name="Zhang C."/>
            <person name="Duvall M.R."/>
            <person name="Yin Y."/>
        </authorList>
    </citation>
    <scope>NUCLEOTIDE SEQUENCE</scope>
    <source>
        <strain evidence="15">UTEX 1559 mating type +</strain>
    </source>
</reference>
<evidence type="ECO:0000256" key="11">
    <source>
        <dbReference type="ARBA" id="ARBA00023065"/>
    </source>
</evidence>
<evidence type="ECO:0000313" key="15">
    <source>
        <dbReference type="EMBL" id="QKQ14687.1"/>
    </source>
</evidence>
<keyword evidence="14" id="KW-0066">ATP synthesis</keyword>
<dbReference type="RefSeq" id="YP_010736359.1">
    <property type="nucleotide sequence ID" value="NC_072974.1"/>
</dbReference>
<dbReference type="AlphaFoldDB" id="A0A6N0GXI2"/>
<keyword evidence="7" id="KW-0138">CF(0)</keyword>
<name>A0A6N0GXI2_ZYGCR</name>
<evidence type="ECO:0000256" key="7">
    <source>
        <dbReference type="ARBA" id="ARBA00022547"/>
    </source>
</evidence>
<dbReference type="GO" id="GO:0015078">
    <property type="term" value="F:proton transmembrane transporter activity"/>
    <property type="evidence" value="ECO:0007669"/>
    <property type="project" value="InterPro"/>
</dbReference>
<evidence type="ECO:0000256" key="8">
    <source>
        <dbReference type="ARBA" id="ARBA00022692"/>
    </source>
</evidence>
<dbReference type="GO" id="GO:0045259">
    <property type="term" value="C:proton-transporting ATP synthase complex"/>
    <property type="evidence" value="ECO:0007669"/>
    <property type="project" value="UniProtKB-KW"/>
</dbReference>
<dbReference type="GeneID" id="79574824"/>
<dbReference type="PANTHER" id="PTHR37774">
    <property type="entry name" value="ATP SYNTHASE PROTEIN MI25-RELATED"/>
    <property type="match status" value="1"/>
</dbReference>
<evidence type="ECO:0000256" key="4">
    <source>
        <dbReference type="ARBA" id="ARBA00011648"/>
    </source>
</evidence>
<dbReference type="PANTHER" id="PTHR37774:SF4">
    <property type="entry name" value="ATP SYNTHASE PROTEIN MI25"/>
    <property type="match status" value="1"/>
</dbReference>
<keyword evidence="9" id="KW-0375">Hydrogen ion transport</keyword>
<dbReference type="InterPro" id="IPR008688">
    <property type="entry name" value="ATP_synth_Bsub_B/MI25"/>
</dbReference>
<keyword evidence="13" id="KW-0472">Membrane</keyword>
<comment type="similarity">
    <text evidence="3">Belongs to the ATPase protein MI25 family.</text>
</comment>
<evidence type="ECO:0000256" key="12">
    <source>
        <dbReference type="ARBA" id="ARBA00023128"/>
    </source>
</evidence>
<organism evidence="15">
    <name type="scientific">Zygnema circumcarinatum</name>
    <name type="common">Green alga</name>
    <dbReference type="NCBI Taxonomy" id="35869"/>
    <lineage>
        <taxon>Eukaryota</taxon>
        <taxon>Viridiplantae</taxon>
        <taxon>Streptophyta</taxon>
        <taxon>Zygnematophyceae</taxon>
        <taxon>Zygnematophycidae</taxon>
        <taxon>Zygnematales</taxon>
        <taxon>Zygnemataceae</taxon>
        <taxon>Zygnema</taxon>
    </lineage>
</organism>
<keyword evidence="12 15" id="KW-0496">Mitochondrion</keyword>
<evidence type="ECO:0000256" key="9">
    <source>
        <dbReference type="ARBA" id="ARBA00022781"/>
    </source>
</evidence>
<gene>
    <name evidence="15" type="primary">atp4</name>
</gene>
<keyword evidence="10" id="KW-1133">Transmembrane helix</keyword>
<dbReference type="GO" id="GO:0015986">
    <property type="term" value="P:proton motive force-driven ATP synthesis"/>
    <property type="evidence" value="ECO:0007669"/>
    <property type="project" value="InterPro"/>
</dbReference>
<evidence type="ECO:0000256" key="5">
    <source>
        <dbReference type="ARBA" id="ARBA00017388"/>
    </source>
</evidence>
<keyword evidence="6" id="KW-0813">Transport</keyword>
<comment type="subunit">
    <text evidence="4">F-type ATPases have 2 components, CF(1) - the catalytic core - and CF(0) - the membrane proton channel. CF(1) has five subunits: alpha(3), beta(3), gamma(1), delta(1), epsilon(1). CF(0) has three main subunits: a, b and c.</text>
</comment>
<evidence type="ECO:0000256" key="1">
    <source>
        <dbReference type="ARBA" id="ARBA00003096"/>
    </source>
</evidence>
<evidence type="ECO:0000256" key="14">
    <source>
        <dbReference type="ARBA" id="ARBA00023310"/>
    </source>
</evidence>
<dbReference type="GO" id="GO:0031966">
    <property type="term" value="C:mitochondrial membrane"/>
    <property type="evidence" value="ECO:0007669"/>
    <property type="project" value="UniProtKB-SubCell"/>
</dbReference>
<geneLocation type="mitochondrion" evidence="15"/>
<keyword evidence="8" id="KW-0812">Transmembrane</keyword>
<evidence type="ECO:0000256" key="6">
    <source>
        <dbReference type="ARBA" id="ARBA00022448"/>
    </source>
</evidence>
<comment type="subcellular location">
    <subcellularLocation>
        <location evidence="2">Mitochondrion membrane</location>
        <topology evidence="2">Single-pass membrane protein</topology>
    </subcellularLocation>
</comment>
<evidence type="ECO:0000256" key="10">
    <source>
        <dbReference type="ARBA" id="ARBA00022989"/>
    </source>
</evidence>
<dbReference type="EMBL" id="MT040698">
    <property type="protein sequence ID" value="QKQ14687.1"/>
    <property type="molecule type" value="Genomic_DNA"/>
</dbReference>
<evidence type="ECO:0000256" key="13">
    <source>
        <dbReference type="ARBA" id="ARBA00023136"/>
    </source>
</evidence>
<evidence type="ECO:0000256" key="2">
    <source>
        <dbReference type="ARBA" id="ARBA00004304"/>
    </source>
</evidence>
<dbReference type="InterPro" id="IPR044988">
    <property type="entry name" value="MI25_plants"/>
</dbReference>
<evidence type="ECO:0000256" key="3">
    <source>
        <dbReference type="ARBA" id="ARBA00009281"/>
    </source>
</evidence>
<proteinExistence type="inferred from homology"/>
<dbReference type="Pfam" id="PF05405">
    <property type="entry name" value="Mt_ATP-synt_B"/>
    <property type="match status" value="1"/>
</dbReference>
<accession>A0A6N0GXI2</accession>
<protein>
    <recommendedName>
        <fullName evidence="5">ATP synthase protein MI25</fullName>
    </recommendedName>
</protein>
<sequence length="183" mass="20901">MRELVIMVILVLSVFSSKQIFIYNEEIIVALSFVAFVLFSQRALGDTVKATFDERQASVFSELQHFFSSQEALLAELMKQHELRSTSLHSSTQMIGETCIHDMVTRCAPKCKQTVQAVLSQQYEQKLKTLVAVQEQSRVNFQGKIVTCFRNTVCDQLRFSKLRRHQSKLVKQSILLLKAGVIN</sequence>
<keyword evidence="11" id="KW-0406">Ion transport</keyword>